<reference evidence="2" key="1">
    <citation type="journal article" date="2017" name="Genome Biol.">
        <title>Comparative genomics reveals high biological diversity and specific adaptations in the industrially and medically important fungal genus Aspergillus.</title>
        <authorList>
            <person name="de Vries R.P."/>
            <person name="Riley R."/>
            <person name="Wiebenga A."/>
            <person name="Aguilar-Osorio G."/>
            <person name="Amillis S."/>
            <person name="Uchima C.A."/>
            <person name="Anderluh G."/>
            <person name="Asadollahi M."/>
            <person name="Askin M."/>
            <person name="Barry K."/>
            <person name="Battaglia E."/>
            <person name="Bayram O."/>
            <person name="Benocci T."/>
            <person name="Braus-Stromeyer S.A."/>
            <person name="Caldana C."/>
            <person name="Canovas D."/>
            <person name="Cerqueira G.C."/>
            <person name="Chen F."/>
            <person name="Chen W."/>
            <person name="Choi C."/>
            <person name="Clum A."/>
            <person name="Dos Santos R.A."/>
            <person name="Damasio A.R."/>
            <person name="Diallinas G."/>
            <person name="Emri T."/>
            <person name="Fekete E."/>
            <person name="Flipphi M."/>
            <person name="Freyberg S."/>
            <person name="Gallo A."/>
            <person name="Gournas C."/>
            <person name="Habgood R."/>
            <person name="Hainaut M."/>
            <person name="Harispe M.L."/>
            <person name="Henrissat B."/>
            <person name="Hilden K.S."/>
            <person name="Hope R."/>
            <person name="Hossain A."/>
            <person name="Karabika E."/>
            <person name="Karaffa L."/>
            <person name="Karanyi Z."/>
            <person name="Krasevec N."/>
            <person name="Kuo A."/>
            <person name="Kusch H."/>
            <person name="LaButti K."/>
            <person name="Lagendijk E.L."/>
            <person name="Lapidus A."/>
            <person name="Levasseur A."/>
            <person name="Lindquist E."/>
            <person name="Lipzen A."/>
            <person name="Logrieco A.F."/>
            <person name="MacCabe A."/>
            <person name="Maekelae M.R."/>
            <person name="Malavazi I."/>
            <person name="Melin P."/>
            <person name="Meyer V."/>
            <person name="Mielnichuk N."/>
            <person name="Miskei M."/>
            <person name="Molnar A.P."/>
            <person name="Mule G."/>
            <person name="Ngan C.Y."/>
            <person name="Orejas M."/>
            <person name="Orosz E."/>
            <person name="Ouedraogo J.P."/>
            <person name="Overkamp K.M."/>
            <person name="Park H.-S."/>
            <person name="Perrone G."/>
            <person name="Piumi F."/>
            <person name="Punt P.J."/>
            <person name="Ram A.F."/>
            <person name="Ramon A."/>
            <person name="Rauscher S."/>
            <person name="Record E."/>
            <person name="Riano-Pachon D.M."/>
            <person name="Robert V."/>
            <person name="Roehrig J."/>
            <person name="Ruller R."/>
            <person name="Salamov A."/>
            <person name="Salih N.S."/>
            <person name="Samson R.A."/>
            <person name="Sandor E."/>
            <person name="Sanguinetti M."/>
            <person name="Schuetze T."/>
            <person name="Sepcic K."/>
            <person name="Shelest E."/>
            <person name="Sherlock G."/>
            <person name="Sophianopoulou V."/>
            <person name="Squina F.M."/>
            <person name="Sun H."/>
            <person name="Susca A."/>
            <person name="Todd R.B."/>
            <person name="Tsang A."/>
            <person name="Unkles S.E."/>
            <person name="van de Wiele N."/>
            <person name="van Rossen-Uffink D."/>
            <person name="Oliveira J.V."/>
            <person name="Vesth T.C."/>
            <person name="Visser J."/>
            <person name="Yu J.-H."/>
            <person name="Zhou M."/>
            <person name="Andersen M.R."/>
            <person name="Archer D.B."/>
            <person name="Baker S.E."/>
            <person name="Benoit I."/>
            <person name="Brakhage A.A."/>
            <person name="Braus G.H."/>
            <person name="Fischer R."/>
            <person name="Frisvad J.C."/>
            <person name="Goldman G.H."/>
            <person name="Houbraken J."/>
            <person name="Oakley B."/>
            <person name="Pocsi I."/>
            <person name="Scazzocchio C."/>
            <person name="Seiboth B."/>
            <person name="vanKuyk P.A."/>
            <person name="Wortman J."/>
            <person name="Dyer P.S."/>
            <person name="Grigoriev I.V."/>
        </authorList>
    </citation>
    <scope>NUCLEOTIDE SEQUENCE [LARGE SCALE GENOMIC DNA]</scope>
    <source>
        <strain evidence="2">CBS 583.65</strain>
    </source>
</reference>
<dbReference type="GeneID" id="63731563"/>
<proteinExistence type="predicted"/>
<keyword evidence="2" id="KW-1185">Reference proteome</keyword>
<name>A0A1L9PDV6_ASPVE</name>
<dbReference type="STRING" id="1036611.A0A1L9PDV6"/>
<dbReference type="OrthoDB" id="5402033at2759"/>
<dbReference type="VEuPathDB" id="FungiDB:ASPVEDRAFT_70023"/>
<organism evidence="1 2">
    <name type="scientific">Aspergillus versicolor CBS 583.65</name>
    <dbReference type="NCBI Taxonomy" id="1036611"/>
    <lineage>
        <taxon>Eukaryota</taxon>
        <taxon>Fungi</taxon>
        <taxon>Dikarya</taxon>
        <taxon>Ascomycota</taxon>
        <taxon>Pezizomycotina</taxon>
        <taxon>Eurotiomycetes</taxon>
        <taxon>Eurotiomycetidae</taxon>
        <taxon>Eurotiales</taxon>
        <taxon>Aspergillaceae</taxon>
        <taxon>Aspergillus</taxon>
        <taxon>Aspergillus subgen. Nidulantes</taxon>
    </lineage>
</organism>
<protein>
    <recommendedName>
        <fullName evidence="3">F-box domain-containing protein</fullName>
    </recommendedName>
</protein>
<dbReference type="RefSeq" id="XP_040665452.1">
    <property type="nucleotide sequence ID" value="XM_040816052.1"/>
</dbReference>
<sequence>MPDPATLPQELILQILYCVLGDRPDQWPHRPIQVPPEWCLVNRKWYRAVTPLLYSCFEFNGHPGKIYSLWVFWLTIMDRPDLAVHVRHLRLLTQFKAPRLPADAAGMYREAAPLAKKKLAEAGLGDVGDPEGDLNKGNNLPILALILLHCPRLVSLALHVAVVDPYLDALLTSAVIRSWQTDNAPPRLAFQSLRRLHIATDEEASPSDDSPSSIAVELTGKRRPLCIGKRRPFLRLPSLQELRLIDAEVESDSDTPSGDTSLTELTIVFNSPVENLRPVLQYTTKLTKLSLSLDTVNEQFDVSIHHKLWDAILPLRRQLEYLDLFEPPKPVPWNKQHELPKPFLLNGHLSFCCPLYRFTKLRQLCITPRLLLGNNCAHAASIKFVSHLPRSLESFALYGRSSQRIIEGIECLKDEISAIPLNKPPLPLRSIVIDSANPPRRLQHLWRGHVPSKHIADICVRRRIMWHSNADLLLLEGGRKTFFAIGTHNNIPSGPDNTLARLKKRRTADIVPMGLDVQGYRGTLNEASFDKWAKRVGVWEPGEDGRMWGPAPEW</sequence>
<dbReference type="EMBL" id="KV878127">
    <property type="protein sequence ID" value="OJI99689.1"/>
    <property type="molecule type" value="Genomic_DNA"/>
</dbReference>
<evidence type="ECO:0000313" key="1">
    <source>
        <dbReference type="EMBL" id="OJI99689.1"/>
    </source>
</evidence>
<evidence type="ECO:0000313" key="2">
    <source>
        <dbReference type="Proteomes" id="UP000184073"/>
    </source>
</evidence>
<dbReference type="Proteomes" id="UP000184073">
    <property type="component" value="Unassembled WGS sequence"/>
</dbReference>
<accession>A0A1L9PDV6</accession>
<evidence type="ECO:0008006" key="3">
    <source>
        <dbReference type="Google" id="ProtNLM"/>
    </source>
</evidence>
<dbReference type="AlphaFoldDB" id="A0A1L9PDV6"/>
<gene>
    <name evidence="1" type="ORF">ASPVEDRAFT_70023</name>
</gene>